<feature type="domain" description="Ig-like" evidence="15">
    <location>
        <begin position="125"/>
        <end position="223"/>
    </location>
</feature>
<evidence type="ECO:0000256" key="6">
    <source>
        <dbReference type="ARBA" id="ARBA00022889"/>
    </source>
</evidence>
<feature type="transmembrane region" description="Helical" evidence="13">
    <location>
        <begin position="542"/>
        <end position="568"/>
    </location>
</feature>
<evidence type="ECO:0000256" key="4">
    <source>
        <dbReference type="ARBA" id="ARBA00022729"/>
    </source>
</evidence>
<dbReference type="InterPro" id="IPR013783">
    <property type="entry name" value="Ig-like_fold"/>
</dbReference>
<dbReference type="SMART" id="SM00409">
    <property type="entry name" value="IG"/>
    <property type="match status" value="5"/>
</dbReference>
<evidence type="ECO:0000256" key="10">
    <source>
        <dbReference type="ARBA" id="ARBA00023180"/>
    </source>
</evidence>
<dbReference type="SMART" id="SM00408">
    <property type="entry name" value="IGc2"/>
    <property type="match status" value="4"/>
</dbReference>
<dbReference type="GO" id="GO:0005178">
    <property type="term" value="F:integrin binding"/>
    <property type="evidence" value="ECO:0007669"/>
    <property type="project" value="InterPro"/>
</dbReference>
<dbReference type="InterPro" id="IPR013768">
    <property type="entry name" value="ICAM_N"/>
</dbReference>
<protein>
    <recommendedName>
        <fullName evidence="15">Ig-like domain-containing protein</fullName>
    </recommendedName>
</protein>
<dbReference type="PANTHER" id="PTHR13771:SF9">
    <property type="entry name" value="INTERCELLULAR ADHESION MOLECULE 5"/>
    <property type="match status" value="1"/>
</dbReference>
<dbReference type="InterPro" id="IPR036179">
    <property type="entry name" value="Ig-like_dom_sf"/>
</dbReference>
<sequence>MQKWSFSLPTSFRDLYMRLTLLGFCFLYSSLVTGAQAECPLQLNPQRVVVRYGDSVEVNCNTSVPHKGMGWEADEGRVSKNQSQNLITWRVSNLTEWDIKPICFINPNDRRQCQVELPVTVYKTPDSVFISTVNHRGPMMEGQQYELQCDVHNVAPVEYLTVKWYKGQTLLNQTTFPNTSKTPENKTVTLLIRPDRADDGAEYWCEAELDLGADGPQPHPNISSDPLSIAVYYKPKINETKLPSVVRVFRGYAEVLVCEADGNPKPTISWSVSSNDNKNSETLNITESTPENVSCTANNIVGSTTKQVKVSIQENYIPIIVAIIVAVVVVIFVIFIFLYLTYYKKTRIGHYDLKRPNAHISISFVNHKGELIVGTQYELQCIIRNVDPSKSVVVRWYKLSQTSSPDTNKTLVSSASNLQISPSKTDDGAQYWCEAGLEAVGTQPYPTLSSERLNITVHYKPIINELKLPSTVPVFRGYPEVLVCEAEGNPKPTILWSLGANEIKKSETLIITESTPENVSCIANNSVDSTTRHVKVVLKEDYLPLIAGLIAVIVAFISVIFIFIYSIYYKTAKMGHYSLKDAKPSAQNGNVAQNGKHNPIPMKKLSQSSILA</sequence>
<dbReference type="Gene3D" id="2.60.40.10">
    <property type="entry name" value="Immunoglobulins"/>
    <property type="match status" value="5"/>
</dbReference>
<dbReference type="PANTHER" id="PTHR13771">
    <property type="entry name" value="INTERCELLULAR ADHESION MOLECULE"/>
    <property type="match status" value="1"/>
</dbReference>
<dbReference type="SUPFAM" id="SSF48726">
    <property type="entry name" value="Immunoglobulin"/>
    <property type="match status" value="5"/>
</dbReference>
<evidence type="ECO:0000313" key="17">
    <source>
        <dbReference type="Proteomes" id="UP001108240"/>
    </source>
</evidence>
<evidence type="ECO:0000256" key="7">
    <source>
        <dbReference type="ARBA" id="ARBA00022989"/>
    </source>
</evidence>
<comment type="subcellular location">
    <subcellularLocation>
        <location evidence="1">Membrane</location>
        <topology evidence="1">Single-pass type I membrane protein</topology>
    </subcellularLocation>
</comment>
<evidence type="ECO:0000259" key="15">
    <source>
        <dbReference type="PROSITE" id="PS50835"/>
    </source>
</evidence>
<evidence type="ECO:0000256" key="1">
    <source>
        <dbReference type="ARBA" id="ARBA00004479"/>
    </source>
</evidence>
<dbReference type="GO" id="GO:0016020">
    <property type="term" value="C:membrane"/>
    <property type="evidence" value="ECO:0007669"/>
    <property type="project" value="UniProtKB-SubCell"/>
</dbReference>
<dbReference type="PROSITE" id="PS50835">
    <property type="entry name" value="IG_LIKE"/>
    <property type="match status" value="4"/>
</dbReference>
<dbReference type="GO" id="GO:0098609">
    <property type="term" value="P:cell-cell adhesion"/>
    <property type="evidence" value="ECO:0007669"/>
    <property type="project" value="InterPro"/>
</dbReference>
<dbReference type="Pfam" id="PF03921">
    <property type="entry name" value="ICAM_N"/>
    <property type="match status" value="1"/>
</dbReference>
<keyword evidence="5" id="KW-0677">Repeat</keyword>
<keyword evidence="10" id="KW-0325">Glycoprotein</keyword>
<feature type="domain" description="Ig-like" evidence="15">
    <location>
        <begin position="461"/>
        <end position="537"/>
    </location>
</feature>
<dbReference type="Ensembl" id="ENSCCRT00000083771.2">
    <property type="protein sequence ID" value="ENSCCRP00000077237.2"/>
    <property type="gene ID" value="ENSCCRG00000039522.2"/>
</dbReference>
<keyword evidence="11" id="KW-0393">Immunoglobulin domain</keyword>
<keyword evidence="8 13" id="KW-0472">Membrane</keyword>
<evidence type="ECO:0000256" key="2">
    <source>
        <dbReference type="ARBA" id="ARBA00005925"/>
    </source>
</evidence>
<evidence type="ECO:0000256" key="8">
    <source>
        <dbReference type="ARBA" id="ARBA00023136"/>
    </source>
</evidence>
<comment type="similarity">
    <text evidence="2">Belongs to the immunoglobulin superfamily. ICAM family.</text>
</comment>
<dbReference type="InterPro" id="IPR013098">
    <property type="entry name" value="Ig_I-set"/>
</dbReference>
<accession>A0A8C1EHZ2</accession>
<dbReference type="InterPro" id="IPR007110">
    <property type="entry name" value="Ig-like_dom"/>
</dbReference>
<keyword evidence="17" id="KW-1185">Reference proteome</keyword>
<keyword evidence="3 13" id="KW-0812">Transmembrane</keyword>
<reference evidence="16" key="1">
    <citation type="submission" date="2025-08" db="UniProtKB">
        <authorList>
            <consortium name="Ensembl"/>
        </authorList>
    </citation>
    <scope>IDENTIFICATION</scope>
</reference>
<organism evidence="16 17">
    <name type="scientific">Cyprinus carpio carpio</name>
    <dbReference type="NCBI Taxonomy" id="630221"/>
    <lineage>
        <taxon>Eukaryota</taxon>
        <taxon>Metazoa</taxon>
        <taxon>Chordata</taxon>
        <taxon>Craniata</taxon>
        <taxon>Vertebrata</taxon>
        <taxon>Euteleostomi</taxon>
        <taxon>Actinopterygii</taxon>
        <taxon>Neopterygii</taxon>
        <taxon>Teleostei</taxon>
        <taxon>Ostariophysi</taxon>
        <taxon>Cypriniformes</taxon>
        <taxon>Cyprinidae</taxon>
        <taxon>Cyprininae</taxon>
        <taxon>Cyprinus</taxon>
    </lineage>
</organism>
<keyword evidence="4 14" id="KW-0732">Signal</keyword>
<dbReference type="GeneTree" id="ENSGT00940000159005"/>
<evidence type="ECO:0000256" key="9">
    <source>
        <dbReference type="ARBA" id="ARBA00023157"/>
    </source>
</evidence>
<feature type="region of interest" description="Disordered" evidence="12">
    <location>
        <begin position="588"/>
        <end position="612"/>
    </location>
</feature>
<evidence type="ECO:0000256" key="12">
    <source>
        <dbReference type="SAM" id="MobiDB-lite"/>
    </source>
</evidence>
<feature type="domain" description="Ig-like" evidence="15">
    <location>
        <begin position="356"/>
        <end position="449"/>
    </location>
</feature>
<dbReference type="InterPro" id="IPR003987">
    <property type="entry name" value="ICAM_VCAM_N"/>
</dbReference>
<feature type="chain" id="PRO_5039952962" description="Ig-like domain-containing protein" evidence="14">
    <location>
        <begin position="38"/>
        <end position="612"/>
    </location>
</feature>
<evidence type="ECO:0000313" key="16">
    <source>
        <dbReference type="Ensembl" id="ENSCCRP00000077237.2"/>
    </source>
</evidence>
<keyword evidence="7 13" id="KW-1133">Transmembrane helix</keyword>
<dbReference type="InterPro" id="IPR047012">
    <property type="entry name" value="ICAM_VCAM"/>
</dbReference>
<dbReference type="Proteomes" id="UP001108240">
    <property type="component" value="Unplaced"/>
</dbReference>
<feature type="signal peptide" evidence="14">
    <location>
        <begin position="1"/>
        <end position="37"/>
    </location>
</feature>
<evidence type="ECO:0000256" key="13">
    <source>
        <dbReference type="SAM" id="Phobius"/>
    </source>
</evidence>
<dbReference type="OMA" id="SQSPQIW"/>
<evidence type="ECO:0000256" key="5">
    <source>
        <dbReference type="ARBA" id="ARBA00022737"/>
    </source>
</evidence>
<evidence type="ECO:0000256" key="11">
    <source>
        <dbReference type="ARBA" id="ARBA00023319"/>
    </source>
</evidence>
<dbReference type="PRINTS" id="PR01472">
    <property type="entry name" value="ICAMVCAM1"/>
</dbReference>
<evidence type="ECO:0000256" key="14">
    <source>
        <dbReference type="SAM" id="SignalP"/>
    </source>
</evidence>
<evidence type="ECO:0000256" key="3">
    <source>
        <dbReference type="ARBA" id="ARBA00022692"/>
    </source>
</evidence>
<dbReference type="AlphaFoldDB" id="A0A8C1EHZ2"/>
<name>A0A8C1EHZ2_CYPCA</name>
<dbReference type="Pfam" id="PF07679">
    <property type="entry name" value="I-set"/>
    <property type="match status" value="1"/>
</dbReference>
<dbReference type="InterPro" id="IPR003599">
    <property type="entry name" value="Ig_sub"/>
</dbReference>
<feature type="transmembrane region" description="Helical" evidence="13">
    <location>
        <begin position="316"/>
        <end position="340"/>
    </location>
</feature>
<proteinExistence type="inferred from homology"/>
<feature type="domain" description="Ig-like" evidence="15">
    <location>
        <begin position="235"/>
        <end position="311"/>
    </location>
</feature>
<keyword evidence="6" id="KW-0130">Cell adhesion</keyword>
<reference evidence="16" key="2">
    <citation type="submission" date="2025-09" db="UniProtKB">
        <authorList>
            <consortium name="Ensembl"/>
        </authorList>
    </citation>
    <scope>IDENTIFICATION</scope>
</reference>
<keyword evidence="9" id="KW-1015">Disulfide bond</keyword>
<dbReference type="InterPro" id="IPR003598">
    <property type="entry name" value="Ig_sub2"/>
</dbReference>